<evidence type="ECO:0000313" key="1">
    <source>
        <dbReference type="EMBL" id="GAI23555.1"/>
    </source>
</evidence>
<organism evidence="1">
    <name type="scientific">marine sediment metagenome</name>
    <dbReference type="NCBI Taxonomy" id="412755"/>
    <lineage>
        <taxon>unclassified sequences</taxon>
        <taxon>metagenomes</taxon>
        <taxon>ecological metagenomes</taxon>
    </lineage>
</organism>
<dbReference type="AlphaFoldDB" id="X1N9Q4"/>
<name>X1N9Q4_9ZZZZ</name>
<gene>
    <name evidence="1" type="ORF">S06H3_31688</name>
</gene>
<reference evidence="1" key="1">
    <citation type="journal article" date="2014" name="Front. Microbiol.">
        <title>High frequency of phylogenetically diverse reductive dehalogenase-homologous genes in deep subseafloor sedimentary metagenomes.</title>
        <authorList>
            <person name="Kawai M."/>
            <person name="Futagami T."/>
            <person name="Toyoda A."/>
            <person name="Takaki Y."/>
            <person name="Nishi S."/>
            <person name="Hori S."/>
            <person name="Arai W."/>
            <person name="Tsubouchi T."/>
            <person name="Morono Y."/>
            <person name="Uchiyama I."/>
            <person name="Ito T."/>
            <person name="Fujiyama A."/>
            <person name="Inagaki F."/>
            <person name="Takami H."/>
        </authorList>
    </citation>
    <scope>NUCLEOTIDE SEQUENCE</scope>
    <source>
        <strain evidence="1">Expedition CK06-06</strain>
    </source>
</reference>
<protein>
    <submittedName>
        <fullName evidence="1">Uncharacterized protein</fullName>
    </submittedName>
</protein>
<sequence>MLYIFSAIIFKAQHDNNVMNQDTQQTQKFVKIAFMAFAF</sequence>
<feature type="non-terminal residue" evidence="1">
    <location>
        <position position="39"/>
    </location>
</feature>
<comment type="caution">
    <text evidence="1">The sequence shown here is derived from an EMBL/GenBank/DDBJ whole genome shotgun (WGS) entry which is preliminary data.</text>
</comment>
<proteinExistence type="predicted"/>
<dbReference type="EMBL" id="BARV01018780">
    <property type="protein sequence ID" value="GAI23555.1"/>
    <property type="molecule type" value="Genomic_DNA"/>
</dbReference>
<accession>X1N9Q4</accession>